<evidence type="ECO:0000256" key="1">
    <source>
        <dbReference type="SAM" id="MobiDB-lite"/>
    </source>
</evidence>
<sequence>MGKQKARRREASIARHERTNRRDTKATRKELRNNHERGAHDNKPEKGCEACLNMPFTQLRELVDQEVANER</sequence>
<reference evidence="2" key="1">
    <citation type="journal article" date="2015" name="Nature">
        <title>Complex archaea that bridge the gap between prokaryotes and eukaryotes.</title>
        <authorList>
            <person name="Spang A."/>
            <person name="Saw J.H."/>
            <person name="Jorgensen S.L."/>
            <person name="Zaremba-Niedzwiedzka K."/>
            <person name="Martijn J."/>
            <person name="Lind A.E."/>
            <person name="van Eijk R."/>
            <person name="Schleper C."/>
            <person name="Guy L."/>
            <person name="Ettema T.J."/>
        </authorList>
    </citation>
    <scope>NUCLEOTIDE SEQUENCE</scope>
</reference>
<proteinExistence type="predicted"/>
<dbReference type="EMBL" id="LAZR01009535">
    <property type="protein sequence ID" value="KKM72041.1"/>
    <property type="molecule type" value="Genomic_DNA"/>
</dbReference>
<comment type="caution">
    <text evidence="2">The sequence shown here is derived from an EMBL/GenBank/DDBJ whole genome shotgun (WGS) entry which is preliminary data.</text>
</comment>
<protein>
    <submittedName>
        <fullName evidence="2">Uncharacterized protein</fullName>
    </submittedName>
</protein>
<evidence type="ECO:0000313" key="2">
    <source>
        <dbReference type="EMBL" id="KKM72041.1"/>
    </source>
</evidence>
<gene>
    <name evidence="2" type="ORF">LCGC14_1424420</name>
</gene>
<organism evidence="2">
    <name type="scientific">marine sediment metagenome</name>
    <dbReference type="NCBI Taxonomy" id="412755"/>
    <lineage>
        <taxon>unclassified sequences</taxon>
        <taxon>metagenomes</taxon>
        <taxon>ecological metagenomes</taxon>
    </lineage>
</organism>
<name>A0A0F9KBH4_9ZZZZ</name>
<accession>A0A0F9KBH4</accession>
<feature type="region of interest" description="Disordered" evidence="1">
    <location>
        <begin position="1"/>
        <end position="48"/>
    </location>
</feature>
<dbReference type="AlphaFoldDB" id="A0A0F9KBH4"/>
<feature type="compositionally biased region" description="Basic and acidic residues" evidence="1">
    <location>
        <begin position="9"/>
        <end position="48"/>
    </location>
</feature>